<keyword evidence="5 6" id="KW-0472">Membrane</keyword>
<name>A0ABZ0IZ91_9BURK</name>
<proteinExistence type="predicted"/>
<dbReference type="RefSeq" id="WP_317700549.1">
    <property type="nucleotide sequence ID" value="NZ_CP136921.1"/>
</dbReference>
<feature type="transmembrane region" description="Helical" evidence="6">
    <location>
        <begin position="68"/>
        <end position="87"/>
    </location>
</feature>
<feature type="transmembrane region" description="Helical" evidence="6">
    <location>
        <begin position="93"/>
        <end position="112"/>
    </location>
</feature>
<keyword evidence="9" id="KW-1185">Reference proteome</keyword>
<dbReference type="SUPFAM" id="SSF103481">
    <property type="entry name" value="Multidrug resistance efflux transporter EmrE"/>
    <property type="match status" value="2"/>
</dbReference>
<feature type="transmembrane region" description="Helical" evidence="6">
    <location>
        <begin position="124"/>
        <end position="143"/>
    </location>
</feature>
<evidence type="ECO:0000256" key="6">
    <source>
        <dbReference type="SAM" id="Phobius"/>
    </source>
</evidence>
<organism evidence="8 9">
    <name type="scientific">Diaphorobacter limosus</name>
    <dbReference type="NCBI Taxonomy" id="3036128"/>
    <lineage>
        <taxon>Bacteria</taxon>
        <taxon>Pseudomonadati</taxon>
        <taxon>Pseudomonadota</taxon>
        <taxon>Betaproteobacteria</taxon>
        <taxon>Burkholderiales</taxon>
        <taxon>Comamonadaceae</taxon>
        <taxon>Diaphorobacter</taxon>
    </lineage>
</organism>
<evidence type="ECO:0000256" key="1">
    <source>
        <dbReference type="ARBA" id="ARBA00004651"/>
    </source>
</evidence>
<comment type="subcellular location">
    <subcellularLocation>
        <location evidence="1">Cell membrane</location>
        <topology evidence="1">Multi-pass membrane protein</topology>
    </subcellularLocation>
</comment>
<feature type="transmembrane region" description="Helical" evidence="6">
    <location>
        <begin position="269"/>
        <end position="289"/>
    </location>
</feature>
<evidence type="ECO:0000256" key="5">
    <source>
        <dbReference type="ARBA" id="ARBA00023136"/>
    </source>
</evidence>
<dbReference type="InterPro" id="IPR000620">
    <property type="entry name" value="EamA_dom"/>
</dbReference>
<feature type="domain" description="EamA" evidence="7">
    <location>
        <begin position="9"/>
        <end position="135"/>
    </location>
</feature>
<feature type="transmembrane region" description="Helical" evidence="6">
    <location>
        <begin position="208"/>
        <end position="231"/>
    </location>
</feature>
<evidence type="ECO:0000313" key="8">
    <source>
        <dbReference type="EMBL" id="WOO31063.1"/>
    </source>
</evidence>
<keyword evidence="3 6" id="KW-0812">Transmembrane</keyword>
<protein>
    <submittedName>
        <fullName evidence="8">EamA family transporter</fullName>
    </submittedName>
</protein>
<reference evidence="8 9" key="1">
    <citation type="submission" date="2023-03" db="EMBL/GenBank/DDBJ databases">
        <title>Diaphorobacter basophil sp. nov., isolated from a sewage-treatment plant.</title>
        <authorList>
            <person name="Yang K."/>
        </authorList>
    </citation>
    <scope>NUCLEOTIDE SEQUENCE [LARGE SCALE GENOMIC DNA]</scope>
    <source>
        <strain evidence="8 9">Y-1</strain>
    </source>
</reference>
<dbReference type="EMBL" id="CP136921">
    <property type="protein sequence ID" value="WOO31063.1"/>
    <property type="molecule type" value="Genomic_DNA"/>
</dbReference>
<feature type="transmembrane region" description="Helical" evidence="6">
    <location>
        <begin position="182"/>
        <end position="202"/>
    </location>
</feature>
<evidence type="ECO:0000256" key="2">
    <source>
        <dbReference type="ARBA" id="ARBA00022475"/>
    </source>
</evidence>
<dbReference type="InterPro" id="IPR051258">
    <property type="entry name" value="Diverse_Substrate_Transporter"/>
</dbReference>
<dbReference type="InterPro" id="IPR037185">
    <property type="entry name" value="EmrE-like"/>
</dbReference>
<dbReference type="Proteomes" id="UP001303211">
    <property type="component" value="Chromosome"/>
</dbReference>
<feature type="domain" description="EamA" evidence="7">
    <location>
        <begin position="152"/>
        <end position="285"/>
    </location>
</feature>
<dbReference type="Pfam" id="PF00892">
    <property type="entry name" value="EamA"/>
    <property type="match status" value="2"/>
</dbReference>
<evidence type="ECO:0000256" key="4">
    <source>
        <dbReference type="ARBA" id="ARBA00022989"/>
    </source>
</evidence>
<dbReference type="PANTHER" id="PTHR42920">
    <property type="entry name" value="OS03G0707200 PROTEIN-RELATED"/>
    <property type="match status" value="1"/>
</dbReference>
<evidence type="ECO:0000259" key="7">
    <source>
        <dbReference type="Pfam" id="PF00892"/>
    </source>
</evidence>
<dbReference type="PANTHER" id="PTHR42920:SF5">
    <property type="entry name" value="EAMA DOMAIN-CONTAINING PROTEIN"/>
    <property type="match status" value="1"/>
</dbReference>
<evidence type="ECO:0000256" key="3">
    <source>
        <dbReference type="ARBA" id="ARBA00022692"/>
    </source>
</evidence>
<sequence length="293" mass="29980">MNDTRHSARGMALVLLAAMLWGTTGTAQSLAPATLSPYWVGALRLVIGSAFFAVLAWRAPARSGPWPWAQMALAGGCIAVYNLSFFAGVKQSGVALGTALAIGSGPIWAGLLQTLLARRLPPALWWLGMLVSVAGGAAMALGQGGELRLNATGVALCLLAGLAYASYTLVNKPLVLRLGPARANLAVFAGAALLSVPVAWVLGGPLQAGAAAWGVVLFLGLVSTGLSYLLFSSGLRHISGTTGVTLALGEPVTAFVLAVWVVGERQQPLAWLGLAGVIAGLLLVVWAELRAAP</sequence>
<accession>A0ABZ0IZ91</accession>
<keyword evidence="2" id="KW-1003">Cell membrane</keyword>
<feature type="transmembrane region" description="Helical" evidence="6">
    <location>
        <begin position="37"/>
        <end position="56"/>
    </location>
</feature>
<feature type="transmembrane region" description="Helical" evidence="6">
    <location>
        <begin position="243"/>
        <end position="263"/>
    </location>
</feature>
<evidence type="ECO:0000313" key="9">
    <source>
        <dbReference type="Proteomes" id="UP001303211"/>
    </source>
</evidence>
<gene>
    <name evidence="8" type="ORF">P4826_11615</name>
</gene>
<feature type="transmembrane region" description="Helical" evidence="6">
    <location>
        <begin position="149"/>
        <end position="170"/>
    </location>
</feature>
<keyword evidence="4 6" id="KW-1133">Transmembrane helix</keyword>